<dbReference type="PRINTS" id="PR00033">
    <property type="entry name" value="HTHASNC"/>
</dbReference>
<dbReference type="Gene3D" id="3.30.70.920">
    <property type="match status" value="1"/>
</dbReference>
<reference evidence="6 7" key="1">
    <citation type="journal article" date="2008" name="J. Bacteriol.">
        <title>Insights into plant cell wall degradation from the genome sequence of the soil bacterium Cellvibrio japonicus.</title>
        <authorList>
            <person name="Deboy R.T."/>
            <person name="Mongodin E.F."/>
            <person name="Fouts D.E."/>
            <person name="Tailford L.E."/>
            <person name="Khouri H."/>
            <person name="Emerson J.B."/>
            <person name="Mohamoud Y."/>
            <person name="Watkins K."/>
            <person name="Henrissat B."/>
            <person name="Gilbert H.J."/>
            <person name="Nelson K.E."/>
        </authorList>
    </citation>
    <scope>NUCLEOTIDE SEQUENCE [LARGE SCALE GENOMIC DNA]</scope>
    <source>
        <strain evidence="6 7">Ueda107</strain>
    </source>
</reference>
<dbReference type="InterPro" id="IPR019887">
    <property type="entry name" value="Tscrpt_reg_AsnC/Lrp_C"/>
</dbReference>
<dbReference type="InterPro" id="IPR036388">
    <property type="entry name" value="WH-like_DNA-bd_sf"/>
</dbReference>
<dbReference type="PROSITE" id="PS50956">
    <property type="entry name" value="HTH_ASNC_2"/>
    <property type="match status" value="1"/>
</dbReference>
<organism evidence="6 7">
    <name type="scientific">Cellvibrio japonicus (strain Ueda107)</name>
    <name type="common">Pseudomonas fluorescens subsp. cellulosa</name>
    <dbReference type="NCBI Taxonomy" id="498211"/>
    <lineage>
        <taxon>Bacteria</taxon>
        <taxon>Pseudomonadati</taxon>
        <taxon>Pseudomonadota</taxon>
        <taxon>Gammaproteobacteria</taxon>
        <taxon>Cellvibrionales</taxon>
        <taxon>Cellvibrionaceae</taxon>
        <taxon>Cellvibrio</taxon>
    </lineage>
</organism>
<dbReference type="GO" id="GO:0005829">
    <property type="term" value="C:cytosol"/>
    <property type="evidence" value="ECO:0007669"/>
    <property type="project" value="TreeGrafter"/>
</dbReference>
<dbReference type="InterPro" id="IPR011991">
    <property type="entry name" value="ArsR-like_HTH"/>
</dbReference>
<dbReference type="KEGG" id="cja:CJA_0023"/>
<proteinExistence type="predicted"/>
<name>B3PEP4_CELJU</name>
<gene>
    <name evidence="6" type="ordered locus">CJA_0023</name>
</gene>
<sequence length="182" mass="20518">MFSNDHLNNNIAYYCFLLAIYAHYLGFTAMELDRYDRLILEALQRNGRISNQELADSISLSPSPCLRRVRALEESGLIDGYVALLNARKLGLTLVSFIQISMDKHTPDRFDAFENTVAAYPEVLECHLITGQSADYLLKVIVKDMDAYQQFLLQKLTRIEGVSGVHSSFVLKSPVDKTALPV</sequence>
<dbReference type="InterPro" id="IPR000485">
    <property type="entry name" value="AsnC-type_HTH_dom"/>
</dbReference>
<feature type="transmembrane region" description="Helical" evidence="4">
    <location>
        <begin position="12"/>
        <end position="30"/>
    </location>
</feature>
<evidence type="ECO:0000256" key="3">
    <source>
        <dbReference type="ARBA" id="ARBA00023163"/>
    </source>
</evidence>
<dbReference type="PANTHER" id="PTHR30154">
    <property type="entry name" value="LEUCINE-RESPONSIVE REGULATORY PROTEIN"/>
    <property type="match status" value="1"/>
</dbReference>
<dbReference type="GO" id="GO:0043200">
    <property type="term" value="P:response to amino acid"/>
    <property type="evidence" value="ECO:0007669"/>
    <property type="project" value="TreeGrafter"/>
</dbReference>
<dbReference type="eggNOG" id="COG1522">
    <property type="taxonomic scope" value="Bacteria"/>
</dbReference>
<dbReference type="InterPro" id="IPR011008">
    <property type="entry name" value="Dimeric_a/b-barrel"/>
</dbReference>
<evidence type="ECO:0000256" key="1">
    <source>
        <dbReference type="ARBA" id="ARBA00023015"/>
    </source>
</evidence>
<evidence type="ECO:0000259" key="5">
    <source>
        <dbReference type="PROSITE" id="PS50956"/>
    </source>
</evidence>
<keyword evidence="2" id="KW-0238">DNA-binding</keyword>
<dbReference type="InterPro" id="IPR036390">
    <property type="entry name" value="WH_DNA-bd_sf"/>
</dbReference>
<evidence type="ECO:0000313" key="6">
    <source>
        <dbReference type="EMBL" id="ACE85158.1"/>
    </source>
</evidence>
<feature type="domain" description="HTH asnC-type" evidence="5">
    <location>
        <begin position="32"/>
        <end position="93"/>
    </location>
</feature>
<dbReference type="Gene3D" id="1.10.10.10">
    <property type="entry name" value="Winged helix-like DNA-binding domain superfamily/Winged helix DNA-binding domain"/>
    <property type="match status" value="1"/>
</dbReference>
<dbReference type="CDD" id="cd00090">
    <property type="entry name" value="HTH_ARSR"/>
    <property type="match status" value="1"/>
</dbReference>
<keyword evidence="7" id="KW-1185">Reference proteome</keyword>
<keyword evidence="4" id="KW-0812">Transmembrane</keyword>
<dbReference type="InterPro" id="IPR019888">
    <property type="entry name" value="Tscrpt_reg_AsnC-like"/>
</dbReference>
<dbReference type="Proteomes" id="UP000001036">
    <property type="component" value="Chromosome"/>
</dbReference>
<dbReference type="Pfam" id="PF01037">
    <property type="entry name" value="AsnC_trans_reg"/>
    <property type="match status" value="1"/>
</dbReference>
<dbReference type="EMBL" id="CP000934">
    <property type="protein sequence ID" value="ACE85158.1"/>
    <property type="molecule type" value="Genomic_DNA"/>
</dbReference>
<dbReference type="HOGENOM" id="CLU_091233_0_3_6"/>
<dbReference type="Pfam" id="PF13412">
    <property type="entry name" value="HTH_24"/>
    <property type="match status" value="1"/>
</dbReference>
<protein>
    <submittedName>
        <fullName evidence="6">Transcriptional regulator, AsnC family</fullName>
    </submittedName>
</protein>
<keyword evidence="1" id="KW-0805">Transcription regulation</keyword>
<evidence type="ECO:0000313" key="7">
    <source>
        <dbReference type="Proteomes" id="UP000001036"/>
    </source>
</evidence>
<dbReference type="GO" id="GO:0006355">
    <property type="term" value="P:regulation of DNA-templated transcription"/>
    <property type="evidence" value="ECO:0007669"/>
    <property type="project" value="UniProtKB-ARBA"/>
</dbReference>
<dbReference type="SUPFAM" id="SSF54909">
    <property type="entry name" value="Dimeric alpha+beta barrel"/>
    <property type="match status" value="1"/>
</dbReference>
<dbReference type="SMART" id="SM00344">
    <property type="entry name" value="HTH_ASNC"/>
    <property type="match status" value="1"/>
</dbReference>
<dbReference type="PANTHER" id="PTHR30154:SF34">
    <property type="entry name" value="TRANSCRIPTIONAL REGULATOR AZLB"/>
    <property type="match status" value="1"/>
</dbReference>
<dbReference type="GO" id="GO:0043565">
    <property type="term" value="F:sequence-specific DNA binding"/>
    <property type="evidence" value="ECO:0007669"/>
    <property type="project" value="InterPro"/>
</dbReference>
<evidence type="ECO:0000256" key="2">
    <source>
        <dbReference type="ARBA" id="ARBA00023125"/>
    </source>
</evidence>
<accession>B3PEP4</accession>
<dbReference type="AlphaFoldDB" id="B3PEP4"/>
<dbReference type="SUPFAM" id="SSF46785">
    <property type="entry name" value="Winged helix' DNA-binding domain"/>
    <property type="match status" value="1"/>
</dbReference>
<keyword evidence="4" id="KW-0472">Membrane</keyword>
<evidence type="ECO:0000256" key="4">
    <source>
        <dbReference type="SAM" id="Phobius"/>
    </source>
</evidence>
<keyword evidence="4" id="KW-1133">Transmembrane helix</keyword>
<keyword evidence="3" id="KW-0804">Transcription</keyword>
<dbReference type="STRING" id="498211.CJA_0023"/>